<feature type="domain" description="Importin N-terminal" evidence="5">
    <location>
        <begin position="38"/>
        <end position="111"/>
    </location>
</feature>
<dbReference type="SUPFAM" id="SSF48371">
    <property type="entry name" value="ARM repeat"/>
    <property type="match status" value="1"/>
</dbReference>
<keyword evidence="7" id="KW-1185">Reference proteome</keyword>
<proteinExistence type="inferred from homology"/>
<dbReference type="PROSITE" id="PS50166">
    <property type="entry name" value="IMPORTIN_B_NT"/>
    <property type="match status" value="1"/>
</dbReference>
<dbReference type="PANTHER" id="PTHR10997:SF7">
    <property type="entry name" value="IMPORTIN-11"/>
    <property type="match status" value="1"/>
</dbReference>
<evidence type="ECO:0000256" key="1">
    <source>
        <dbReference type="ARBA" id="ARBA00004123"/>
    </source>
</evidence>
<evidence type="ECO:0000256" key="3">
    <source>
        <dbReference type="ARBA" id="ARBA00022448"/>
    </source>
</evidence>
<dbReference type="InterPro" id="IPR011989">
    <property type="entry name" value="ARM-like"/>
</dbReference>
<comment type="caution">
    <text evidence="6">The sequence shown here is derived from an EMBL/GenBank/DDBJ whole genome shotgun (WGS) entry which is preliminary data.</text>
</comment>
<evidence type="ECO:0000256" key="2">
    <source>
        <dbReference type="ARBA" id="ARBA00007991"/>
    </source>
</evidence>
<dbReference type="GO" id="GO:0006606">
    <property type="term" value="P:protein import into nucleus"/>
    <property type="evidence" value="ECO:0007669"/>
    <property type="project" value="TreeGrafter"/>
</dbReference>
<dbReference type="GO" id="GO:0005829">
    <property type="term" value="C:cytosol"/>
    <property type="evidence" value="ECO:0007669"/>
    <property type="project" value="TreeGrafter"/>
</dbReference>
<dbReference type="GeneID" id="63773262"/>
<evidence type="ECO:0000256" key="4">
    <source>
        <dbReference type="ARBA" id="ARBA00023242"/>
    </source>
</evidence>
<dbReference type="InParanoid" id="A0A1Y2D8F6"/>
<dbReference type="InterPro" id="IPR058669">
    <property type="entry name" value="TPR_IPO7/11-like"/>
</dbReference>
<reference evidence="6 7" key="1">
    <citation type="submission" date="2016-07" db="EMBL/GenBank/DDBJ databases">
        <title>Pervasive Adenine N6-methylation of Active Genes in Fungi.</title>
        <authorList>
            <consortium name="DOE Joint Genome Institute"/>
            <person name="Mondo S.J."/>
            <person name="Dannebaum R.O."/>
            <person name="Kuo R.C."/>
            <person name="Labutti K."/>
            <person name="Haridas S."/>
            <person name="Kuo A."/>
            <person name="Salamov A."/>
            <person name="Ahrendt S.R."/>
            <person name="Lipzen A."/>
            <person name="Sullivan W."/>
            <person name="Andreopoulos W.B."/>
            <person name="Clum A."/>
            <person name="Lindquist E."/>
            <person name="Daum C."/>
            <person name="Ramamoorthy G.K."/>
            <person name="Gryganskyi A."/>
            <person name="Culley D."/>
            <person name="Magnuson J.K."/>
            <person name="James T.Y."/>
            <person name="O'Malley M.A."/>
            <person name="Stajich J.E."/>
            <person name="Spatafora J.W."/>
            <person name="Visel A."/>
            <person name="Grigoriev I.V."/>
        </authorList>
    </citation>
    <scope>NUCLEOTIDE SEQUENCE [LARGE SCALE GENOMIC DNA]</scope>
    <source>
        <strain evidence="6 7">CBS 129021</strain>
    </source>
</reference>
<dbReference type="Pfam" id="PF03810">
    <property type="entry name" value="IBN_N"/>
    <property type="match status" value="1"/>
</dbReference>
<dbReference type="SMART" id="SM00913">
    <property type="entry name" value="IBN_N"/>
    <property type="match status" value="1"/>
</dbReference>
<keyword evidence="3" id="KW-0813">Transport</keyword>
<gene>
    <name evidence="6" type="ORF">BCR38DRAFT_356805</name>
</gene>
<dbReference type="AlphaFoldDB" id="A0A1Y2D8F6"/>
<dbReference type="FunFam" id="1.25.10.10:FF:000362">
    <property type="entry name" value="Importin 11, putative"/>
    <property type="match status" value="1"/>
</dbReference>
<name>A0A1Y2D8F6_9PEZI</name>
<dbReference type="GO" id="GO:0005635">
    <property type="term" value="C:nuclear envelope"/>
    <property type="evidence" value="ECO:0007669"/>
    <property type="project" value="TreeGrafter"/>
</dbReference>
<dbReference type="Proteomes" id="UP000193689">
    <property type="component" value="Unassembled WGS sequence"/>
</dbReference>
<protein>
    <submittedName>
        <fullName evidence="6">Armadillo-type protein</fullName>
    </submittedName>
</protein>
<dbReference type="InterPro" id="IPR001494">
    <property type="entry name" value="Importin-beta_N"/>
</dbReference>
<dbReference type="RefSeq" id="XP_040709601.1">
    <property type="nucleotide sequence ID" value="XM_040857050.1"/>
</dbReference>
<dbReference type="STRING" id="1141098.A0A1Y2D8F6"/>
<dbReference type="EMBL" id="MCFJ01000027">
    <property type="protein sequence ID" value="ORY55454.1"/>
    <property type="molecule type" value="Genomic_DNA"/>
</dbReference>
<keyword evidence="4" id="KW-0539">Nucleus</keyword>
<organism evidence="6 7">
    <name type="scientific">Pseudomassariella vexata</name>
    <dbReference type="NCBI Taxonomy" id="1141098"/>
    <lineage>
        <taxon>Eukaryota</taxon>
        <taxon>Fungi</taxon>
        <taxon>Dikarya</taxon>
        <taxon>Ascomycota</taxon>
        <taxon>Pezizomycotina</taxon>
        <taxon>Sordariomycetes</taxon>
        <taxon>Xylariomycetidae</taxon>
        <taxon>Amphisphaeriales</taxon>
        <taxon>Pseudomassariaceae</taxon>
        <taxon>Pseudomassariella</taxon>
    </lineage>
</organism>
<dbReference type="FunCoup" id="A0A1Y2D8F6">
    <property type="interactions" value="1045"/>
</dbReference>
<dbReference type="InterPro" id="IPR016024">
    <property type="entry name" value="ARM-type_fold"/>
</dbReference>
<sequence length="1042" mass="117776">MNFSIEVPGEANPLSLQELCRVLHSASTSHDHSQRQSAGQQLQSWEAHQDYYISLQSVFLDRVLPHEIRLLAIIQLKNGIDKYWRHHMLKNAIRPEKREAIRARLFEGTVGEEDKQLALHNALVVAKIVRIDFPQAWPDAMTNLVALLRNLKDGNQAHLSGALLLLLRIVKEMGTARLRKSQTALQSVTPELVQLLGEIYTSSTRAWMSFLGTGRGDEDDADLAMENSLVAFKTLRRLIIIGYDLPHKNQTVQQAWSLSQTHFGEFLNLVSHDSPIPAPYLDVVGKHLMQFTKLHVEMAETHPASFASLPGMFDLVRSYWDLVAKFAEVFQKSSGLRAGSAATEGENKSKLEGPLLEKLALKGLLVVRCCLRMVNIPQQTFKYRSKELKEEQDQVLRHVKDELLIDELIVQMANAIISNLLVFRKADLDAWEEEPEEWEQQEETGGNAWEWEVRPCAENVLQHLLSHYKALLQQPLLSYFETVKSPQADVMTKEAVYTALGLAASHVHENVNFGELLKSTIAMDAQQQGPLANVLRRRIGILLSQWVPTGITNEIRPLIYEVYAHFLNPNDQANDIVVRITAARQFKAVADDFAFEGEMFRPYAQTVLTELIRLLGEVEIDETKLAILGTTKVIIERMETYVNSFAELIMSALPAIWASAGDLNFMLKQAVLTILQSLVMSMRAESRRYHSVILPLVGEAVKEGSDVSIYLIEEALELWENVLTQSEPPLSQELLNLAPPAIRLLEANTENASRCLRIVGSYILLAPETMLEEEFRRPFLKAISESFDSKSREHLAVATKYSEAYIRLAQELAGVDGLKIVLRDMVESGFLIRIFEGIRDAYVAHQTSGPNRIQAKINNLTLTDYFSILARIAVADPATFVEMLAPFGPLDQVWQWLSSEWFASFDCMSDDNRRKLGLLALTRLLELQQPMQDLVLSKLQDYFSLWASSLAQILGDEYPPVDQLVFTEDLEPTEWDTPRDVRERALINTDPVRHVCSFKFVNERLGGLVQRVGGEQVFQQSYLVNVDVDVVNGFKAIGRPPQ</sequence>
<accession>A0A1Y2D8F6</accession>
<dbReference type="Pfam" id="PF25758">
    <property type="entry name" value="TPR_IPO11"/>
    <property type="match status" value="1"/>
</dbReference>
<evidence type="ECO:0000313" key="7">
    <source>
        <dbReference type="Proteomes" id="UP000193689"/>
    </source>
</evidence>
<dbReference type="PANTHER" id="PTHR10997">
    <property type="entry name" value="IMPORTIN-7, 8, 11"/>
    <property type="match status" value="1"/>
</dbReference>
<dbReference type="OrthoDB" id="361693at2759"/>
<comment type="similarity">
    <text evidence="2">Belongs to the importin beta family.</text>
</comment>
<comment type="subcellular location">
    <subcellularLocation>
        <location evidence="1">Nucleus</location>
    </subcellularLocation>
</comment>
<evidence type="ECO:0000259" key="5">
    <source>
        <dbReference type="PROSITE" id="PS50166"/>
    </source>
</evidence>
<evidence type="ECO:0000313" key="6">
    <source>
        <dbReference type="EMBL" id="ORY55454.1"/>
    </source>
</evidence>
<dbReference type="GO" id="GO:0031267">
    <property type="term" value="F:small GTPase binding"/>
    <property type="evidence" value="ECO:0007669"/>
    <property type="project" value="InterPro"/>
</dbReference>
<dbReference type="Gene3D" id="1.25.10.10">
    <property type="entry name" value="Leucine-rich Repeat Variant"/>
    <property type="match status" value="1"/>
</dbReference>